<name>A0A2U8E5J4_9BACT</name>
<sequence>MPLIDAYIKCDDIEGSYNLDTTRDQSDKLSDIIGSSMAKAKEEHTGWSEIYTFSYSLNDSHPSISITKPVDAASNELFVRCLKKHSKKRKEGNNTKTHKMQEMKLHVCRWVDENKDGIIDTFQTFLEYTFSDCSITSYSTDIDLAASDIPGEKITITFKKMSMKHYHPEESSVFEYDFGKKDKNASK</sequence>
<evidence type="ECO:0000313" key="2">
    <source>
        <dbReference type="Proteomes" id="UP000244896"/>
    </source>
</evidence>
<organism evidence="1 2">
    <name type="scientific">Ereboglobus luteus</name>
    <dbReference type="NCBI Taxonomy" id="1796921"/>
    <lineage>
        <taxon>Bacteria</taxon>
        <taxon>Pseudomonadati</taxon>
        <taxon>Verrucomicrobiota</taxon>
        <taxon>Opitutia</taxon>
        <taxon>Opitutales</taxon>
        <taxon>Opitutaceae</taxon>
        <taxon>Ereboglobus</taxon>
    </lineage>
</organism>
<dbReference type="SUPFAM" id="SSF141452">
    <property type="entry name" value="Hcp1-like"/>
    <property type="match status" value="1"/>
</dbReference>
<evidence type="ECO:0000313" key="1">
    <source>
        <dbReference type="EMBL" id="AWI10035.1"/>
    </source>
</evidence>
<dbReference type="Gene3D" id="2.30.110.20">
    <property type="entry name" value="Hcp1-like"/>
    <property type="match status" value="1"/>
</dbReference>
<dbReference type="InterPro" id="IPR036624">
    <property type="entry name" value="Hcp1-lik_sf"/>
</dbReference>
<protein>
    <submittedName>
        <fullName evidence="1">Uncharacterized protein</fullName>
    </submittedName>
</protein>
<dbReference type="Pfam" id="PF05638">
    <property type="entry name" value="T6SS_HCP"/>
    <property type="match status" value="1"/>
</dbReference>
<gene>
    <name evidence="1" type="ORF">CKA38_12925</name>
</gene>
<dbReference type="RefSeq" id="WP_108825850.1">
    <property type="nucleotide sequence ID" value="NZ_CP023004.1"/>
</dbReference>
<dbReference type="AlphaFoldDB" id="A0A2U8E5J4"/>
<accession>A0A2U8E5J4</accession>
<dbReference type="KEGG" id="elut:CKA38_12925"/>
<dbReference type="Proteomes" id="UP000244896">
    <property type="component" value="Chromosome"/>
</dbReference>
<dbReference type="InterPro" id="IPR008514">
    <property type="entry name" value="T6SS_Hcp"/>
</dbReference>
<proteinExistence type="predicted"/>
<reference evidence="1 2" key="1">
    <citation type="journal article" date="2018" name="Syst. Appl. Microbiol.">
        <title>Ereboglobus luteus gen. nov. sp. nov. from cockroach guts, and new insights into the oxygen relationship of the genera Opitutus and Didymococcus (Verrucomicrobia: Opitutaceae).</title>
        <authorList>
            <person name="Tegtmeier D."/>
            <person name="Belitz A."/>
            <person name="Radek R."/>
            <person name="Heimerl T."/>
            <person name="Brune A."/>
        </authorList>
    </citation>
    <scope>NUCLEOTIDE SEQUENCE [LARGE SCALE GENOMIC DNA]</scope>
    <source>
        <strain evidence="1 2">Ho45</strain>
    </source>
</reference>
<keyword evidence="2" id="KW-1185">Reference proteome</keyword>
<dbReference type="EMBL" id="CP023004">
    <property type="protein sequence ID" value="AWI10035.1"/>
    <property type="molecule type" value="Genomic_DNA"/>
</dbReference>
<dbReference type="OrthoDB" id="5066999at2"/>